<dbReference type="GO" id="GO:0009279">
    <property type="term" value="C:cell outer membrane"/>
    <property type="evidence" value="ECO:0007669"/>
    <property type="project" value="UniProtKB-SubCell"/>
</dbReference>
<evidence type="ECO:0000256" key="6">
    <source>
        <dbReference type="ARBA" id="ARBA00023288"/>
    </source>
</evidence>
<feature type="signal peptide" evidence="10">
    <location>
        <begin position="1"/>
        <end position="29"/>
    </location>
</feature>
<evidence type="ECO:0000256" key="3">
    <source>
        <dbReference type="ARBA" id="ARBA00023136"/>
    </source>
</evidence>
<evidence type="ECO:0000259" key="11">
    <source>
        <dbReference type="PROSITE" id="PS51123"/>
    </source>
</evidence>
<dbReference type="PRINTS" id="PR01023">
    <property type="entry name" value="NAFLGMOTY"/>
</dbReference>
<keyword evidence="6 8" id="KW-0449">Lipoprotein</keyword>
<proteinExistence type="inferred from homology"/>
<keyword evidence="7 8" id="KW-0131">Cell cycle</keyword>
<keyword evidence="3 8" id="KW-0472">Membrane</keyword>
<evidence type="ECO:0000313" key="12">
    <source>
        <dbReference type="EMBL" id="SET74616.1"/>
    </source>
</evidence>
<dbReference type="PANTHER" id="PTHR30329">
    <property type="entry name" value="STATOR ELEMENT OF FLAGELLAR MOTOR COMPLEX"/>
    <property type="match status" value="1"/>
</dbReference>
<dbReference type="PROSITE" id="PS51257">
    <property type="entry name" value="PROKAR_LIPOPROTEIN"/>
    <property type="match status" value="1"/>
</dbReference>
<feature type="chain" id="PRO_5011486472" description="Peptidoglycan-associated lipoprotein" evidence="10">
    <location>
        <begin position="30"/>
        <end position="179"/>
    </location>
</feature>
<keyword evidence="4 8" id="KW-0564">Palmitate</keyword>
<reference evidence="12 13" key="1">
    <citation type="submission" date="2016-10" db="EMBL/GenBank/DDBJ databases">
        <authorList>
            <person name="de Groot N.N."/>
        </authorList>
    </citation>
    <scope>NUCLEOTIDE SEQUENCE [LARGE SCALE GENOMIC DNA]</scope>
    <source>
        <strain evidence="12 13">DSM 19706</strain>
    </source>
</reference>
<evidence type="ECO:0000256" key="7">
    <source>
        <dbReference type="ARBA" id="ARBA00023306"/>
    </source>
</evidence>
<keyword evidence="2 8" id="KW-0732">Signal</keyword>
<gene>
    <name evidence="8" type="primary">pal</name>
    <name evidence="12" type="ORF">SAMN05660429_02564</name>
</gene>
<comment type="subcellular location">
    <subcellularLocation>
        <location evidence="8">Cell outer membrane</location>
        <topology evidence="8">Lipid-anchor</topology>
    </subcellularLocation>
</comment>
<evidence type="ECO:0000256" key="2">
    <source>
        <dbReference type="ARBA" id="ARBA00022729"/>
    </source>
</evidence>
<dbReference type="InterPro" id="IPR006665">
    <property type="entry name" value="OmpA-like"/>
</dbReference>
<keyword evidence="1 8" id="KW-0132">Cell division</keyword>
<evidence type="ECO:0000256" key="5">
    <source>
        <dbReference type="ARBA" id="ARBA00023237"/>
    </source>
</evidence>
<dbReference type="InterPro" id="IPR050330">
    <property type="entry name" value="Bact_OuterMem_StrucFunc"/>
</dbReference>
<dbReference type="STRING" id="349064.SAMN05660429_02564"/>
<dbReference type="CDD" id="cd07185">
    <property type="entry name" value="OmpA_C-like"/>
    <property type="match status" value="1"/>
</dbReference>
<dbReference type="OrthoDB" id="9809164at2"/>
<keyword evidence="13" id="KW-1185">Reference proteome</keyword>
<organism evidence="12 13">
    <name type="scientific">Thalassotalea agarivorans</name>
    <name type="common">Thalassomonas agarivorans</name>
    <dbReference type="NCBI Taxonomy" id="349064"/>
    <lineage>
        <taxon>Bacteria</taxon>
        <taxon>Pseudomonadati</taxon>
        <taxon>Pseudomonadota</taxon>
        <taxon>Gammaproteobacteria</taxon>
        <taxon>Alteromonadales</taxon>
        <taxon>Colwelliaceae</taxon>
        <taxon>Thalassotalea</taxon>
    </lineage>
</organism>
<dbReference type="InterPro" id="IPR039001">
    <property type="entry name" value="Pal"/>
</dbReference>
<keyword evidence="5 8" id="KW-0998">Cell outer membrane</keyword>
<dbReference type="Proteomes" id="UP000199308">
    <property type="component" value="Unassembled WGS sequence"/>
</dbReference>
<evidence type="ECO:0000256" key="4">
    <source>
        <dbReference type="ARBA" id="ARBA00023139"/>
    </source>
</evidence>
<comment type="subunit">
    <text evidence="8">The Tol-Pal system is composed of five core proteins: the inner membrane proteins TolA, TolQ and TolR, the periplasmic protein TolB and the outer membrane protein Pal. They form a network linking the inner and outer membranes and the peptidoglycan layer.</text>
</comment>
<keyword evidence="9" id="KW-0175">Coiled coil</keyword>
<dbReference type="Gene3D" id="3.30.1330.60">
    <property type="entry name" value="OmpA-like domain"/>
    <property type="match status" value="1"/>
</dbReference>
<feature type="domain" description="OmpA-like" evidence="11">
    <location>
        <begin position="66"/>
        <end position="179"/>
    </location>
</feature>
<dbReference type="InterPro" id="IPR036737">
    <property type="entry name" value="OmpA-like_sf"/>
</dbReference>
<dbReference type="InterPro" id="IPR006664">
    <property type="entry name" value="OMP_bac"/>
</dbReference>
<dbReference type="NCBIfam" id="TIGR02802">
    <property type="entry name" value="Pal_lipo"/>
    <property type="match status" value="1"/>
</dbReference>
<accession>A0A1I0GTZ5</accession>
<dbReference type="HAMAP" id="MF_02204">
    <property type="entry name" value="Pal"/>
    <property type="match status" value="1"/>
</dbReference>
<dbReference type="RefSeq" id="WP_093331205.1">
    <property type="nucleotide sequence ID" value="NZ_AP027363.1"/>
</dbReference>
<dbReference type="PRINTS" id="PR01021">
    <property type="entry name" value="OMPADOMAIN"/>
</dbReference>
<dbReference type="InterPro" id="IPR014169">
    <property type="entry name" value="Pal_lipo_C"/>
</dbReference>
<evidence type="ECO:0000256" key="10">
    <source>
        <dbReference type="SAM" id="SignalP"/>
    </source>
</evidence>
<evidence type="ECO:0000256" key="9">
    <source>
        <dbReference type="SAM" id="Coils"/>
    </source>
</evidence>
<evidence type="ECO:0000313" key="13">
    <source>
        <dbReference type="Proteomes" id="UP000199308"/>
    </source>
</evidence>
<dbReference type="AlphaFoldDB" id="A0A1I0GTZ5"/>
<evidence type="ECO:0000256" key="1">
    <source>
        <dbReference type="ARBA" id="ARBA00022618"/>
    </source>
</evidence>
<dbReference type="PROSITE" id="PS51123">
    <property type="entry name" value="OMPA_2"/>
    <property type="match status" value="1"/>
</dbReference>
<comment type="similarity">
    <text evidence="8">Belongs to the Pal lipoprotein family.</text>
</comment>
<dbReference type="InterPro" id="IPR006690">
    <property type="entry name" value="OMPA-like_CS"/>
</dbReference>
<name>A0A1I0GTZ5_THASX</name>
<sequence>MRLKETVKALAIALPVLALSACSSSGGEAESTATDTNATEQTVSAEEQARIDAAKREQEIEAQKQQQMEALQANHIVWFDFDQSTLTSESTKTLELHATYLSANTDVKVTVEGHADERGTPEYNIALGERRAKAVANYLQNLGVTAEQINVVSYGEEKPMVTDRTEAAFAKNRRAVIAY</sequence>
<protein>
    <recommendedName>
        <fullName evidence="8">Peptidoglycan-associated lipoprotein</fullName>
        <shortName evidence="8">PAL</shortName>
    </recommendedName>
</protein>
<dbReference type="SUPFAM" id="SSF103088">
    <property type="entry name" value="OmpA-like"/>
    <property type="match status" value="1"/>
</dbReference>
<dbReference type="Pfam" id="PF00691">
    <property type="entry name" value="OmpA"/>
    <property type="match status" value="1"/>
</dbReference>
<dbReference type="EMBL" id="FOHK01000013">
    <property type="protein sequence ID" value="SET74616.1"/>
    <property type="molecule type" value="Genomic_DNA"/>
</dbReference>
<dbReference type="GO" id="GO:0051301">
    <property type="term" value="P:cell division"/>
    <property type="evidence" value="ECO:0007669"/>
    <property type="project" value="UniProtKB-UniRule"/>
</dbReference>
<dbReference type="PROSITE" id="PS01068">
    <property type="entry name" value="OMPA_1"/>
    <property type="match status" value="1"/>
</dbReference>
<feature type="coiled-coil region" evidence="9">
    <location>
        <begin position="46"/>
        <end position="74"/>
    </location>
</feature>
<evidence type="ECO:0000256" key="8">
    <source>
        <dbReference type="HAMAP-Rule" id="MF_02204"/>
    </source>
</evidence>
<comment type="function">
    <text evidence="8">Part of the Tol-Pal system, which plays a role in outer membrane invagination during cell division and is important for maintaining outer membrane integrity.</text>
</comment>
<dbReference type="PANTHER" id="PTHR30329:SF21">
    <property type="entry name" value="LIPOPROTEIN YIAD-RELATED"/>
    <property type="match status" value="1"/>
</dbReference>